<feature type="transmembrane region" description="Helical" evidence="1">
    <location>
        <begin position="29"/>
        <end position="46"/>
    </location>
</feature>
<evidence type="ECO:0000313" key="2">
    <source>
        <dbReference type="EMBL" id="KAI5083543.1"/>
    </source>
</evidence>
<dbReference type="EMBL" id="JABFUD020000002">
    <property type="protein sequence ID" value="KAI5083543.1"/>
    <property type="molecule type" value="Genomic_DNA"/>
</dbReference>
<dbReference type="GO" id="GO:0046527">
    <property type="term" value="F:glucosyltransferase activity"/>
    <property type="evidence" value="ECO:0007669"/>
    <property type="project" value="TreeGrafter"/>
</dbReference>
<gene>
    <name evidence="2" type="ORF">GOP47_0003286</name>
</gene>
<dbReference type="OrthoDB" id="1880850at2759"/>
<dbReference type="PANTHER" id="PTHR12741:SF47">
    <property type="entry name" value="CALLOSE SYNTHASE 9"/>
    <property type="match status" value="1"/>
</dbReference>
<dbReference type="Proteomes" id="UP000886520">
    <property type="component" value="Chromosome 3"/>
</dbReference>
<keyword evidence="1" id="KW-0812">Transmembrane</keyword>
<keyword evidence="1" id="KW-0472">Membrane</keyword>
<dbReference type="GO" id="GO:0005886">
    <property type="term" value="C:plasma membrane"/>
    <property type="evidence" value="ECO:0007669"/>
    <property type="project" value="TreeGrafter"/>
</dbReference>
<evidence type="ECO:0000313" key="3">
    <source>
        <dbReference type="Proteomes" id="UP000886520"/>
    </source>
</evidence>
<organism evidence="2 3">
    <name type="scientific">Adiantum capillus-veneris</name>
    <name type="common">Maidenhair fern</name>
    <dbReference type="NCBI Taxonomy" id="13818"/>
    <lineage>
        <taxon>Eukaryota</taxon>
        <taxon>Viridiplantae</taxon>
        <taxon>Streptophyta</taxon>
        <taxon>Embryophyta</taxon>
        <taxon>Tracheophyta</taxon>
        <taxon>Polypodiopsida</taxon>
        <taxon>Polypodiidae</taxon>
        <taxon>Polypodiales</taxon>
        <taxon>Pteridineae</taxon>
        <taxon>Pteridaceae</taxon>
        <taxon>Vittarioideae</taxon>
        <taxon>Adiantum</taxon>
    </lineage>
</organism>
<name>A0A9D4ZQ01_ADICA</name>
<feature type="transmembrane region" description="Helical" evidence="1">
    <location>
        <begin position="85"/>
        <end position="108"/>
    </location>
</feature>
<keyword evidence="1" id="KW-1133">Transmembrane helix</keyword>
<dbReference type="AlphaFoldDB" id="A0A9D4ZQ01"/>
<accession>A0A9D4ZQ01</accession>
<protein>
    <submittedName>
        <fullName evidence="2">Uncharacterized protein</fullName>
    </submittedName>
</protein>
<feature type="transmembrane region" description="Helical" evidence="1">
    <location>
        <begin position="53"/>
        <end position="73"/>
    </location>
</feature>
<keyword evidence="3" id="KW-1185">Reference proteome</keyword>
<feature type="transmembrane region" description="Helical" evidence="1">
    <location>
        <begin position="120"/>
        <end position="137"/>
    </location>
</feature>
<feature type="transmembrane region" description="Helical" evidence="1">
    <location>
        <begin position="157"/>
        <end position="178"/>
    </location>
</feature>
<dbReference type="PANTHER" id="PTHR12741">
    <property type="entry name" value="LYST-INTERACTING PROTEIN LIP5 DOPAMINE RESPONSIVE PROTEIN DRG-1"/>
    <property type="match status" value="1"/>
</dbReference>
<comment type="caution">
    <text evidence="2">The sequence shown here is derived from an EMBL/GenBank/DDBJ whole genome shotgun (WGS) entry which is preliminary data.</text>
</comment>
<reference evidence="2" key="1">
    <citation type="submission" date="2021-01" db="EMBL/GenBank/DDBJ databases">
        <title>Adiantum capillus-veneris genome.</title>
        <authorList>
            <person name="Fang Y."/>
            <person name="Liao Q."/>
        </authorList>
    </citation>
    <scope>NUCLEOTIDE SEQUENCE</scope>
    <source>
        <strain evidence="2">H3</strain>
        <tissue evidence="2">Leaf</tissue>
    </source>
</reference>
<sequence>MMQLATLSVFMSQQKTSGSLSTCLVKSLLSLRFMLFQFGIVYHLKITKGNNSLEVYGFSWIVFVCFILIFLVFSSSPSTLVNYQMVLRLFQGMCFIIIVMGLLLALALRKLTMHDVLASLLALIPTGWGLLCIAVAWKRLMKQLHLWRFVRDIAWYYDAGMGMLIFFPIAILSWFPFVSTFQTRLLFNQAFSRGLEISLILSGKRPDDQASGA</sequence>
<proteinExistence type="predicted"/>
<evidence type="ECO:0000256" key="1">
    <source>
        <dbReference type="SAM" id="Phobius"/>
    </source>
</evidence>